<dbReference type="CDD" id="cd06343">
    <property type="entry name" value="PBP1_ABC_ligand_binding-like"/>
    <property type="match status" value="1"/>
</dbReference>
<dbReference type="Proteomes" id="UP000594778">
    <property type="component" value="Chromosome"/>
</dbReference>
<dbReference type="Gene3D" id="3.40.50.2300">
    <property type="match status" value="2"/>
</dbReference>
<comment type="similarity">
    <text evidence="1">Belongs to the leucine-binding protein family.</text>
</comment>
<evidence type="ECO:0000259" key="6">
    <source>
        <dbReference type="Pfam" id="PF13458"/>
    </source>
</evidence>
<feature type="chain" id="PRO_5032856477" evidence="5">
    <location>
        <begin position="26"/>
        <end position="390"/>
    </location>
</feature>
<evidence type="ECO:0000256" key="3">
    <source>
        <dbReference type="ARBA" id="ARBA00022729"/>
    </source>
</evidence>
<dbReference type="PANTHER" id="PTHR47235:SF1">
    <property type="entry name" value="BLR6548 PROTEIN"/>
    <property type="match status" value="1"/>
</dbReference>
<dbReference type="InterPro" id="IPR000709">
    <property type="entry name" value="Leu_Ile_Val-bd"/>
</dbReference>
<keyword evidence="3 5" id="KW-0732">Signal</keyword>
<evidence type="ECO:0000313" key="8">
    <source>
        <dbReference type="Proteomes" id="UP000594778"/>
    </source>
</evidence>
<reference evidence="7 8" key="1">
    <citation type="submission" date="2020-12" db="EMBL/GenBank/DDBJ databases">
        <title>FDA dAtabase for Regulatory Grade micrObial Sequences (FDA-ARGOS): Supporting development and validation of Infectious Disease Dx tests.</title>
        <authorList>
            <person name="Sproer C."/>
            <person name="Gronow S."/>
            <person name="Severitt S."/>
            <person name="Schroder I."/>
            <person name="Tallon L."/>
            <person name="Sadzewicz L."/>
            <person name="Zhao X."/>
            <person name="Boylan J."/>
            <person name="Ott S."/>
            <person name="Bowen H."/>
            <person name="Vavikolanu K."/>
            <person name="Mehta A."/>
            <person name="Aluvathingal J."/>
            <person name="Nadendla S."/>
            <person name="Lowell S."/>
            <person name="Myers T."/>
            <person name="Yan Y."/>
            <person name="Sichtig H."/>
        </authorList>
    </citation>
    <scope>NUCLEOTIDE SEQUENCE [LARGE SCALE GENOMIC DNA]</scope>
    <source>
        <strain evidence="7 8">FDAARGOS_909</strain>
    </source>
</reference>
<name>A0A7T2VZS8_DELAC</name>
<dbReference type="EMBL" id="CP065668">
    <property type="protein sequence ID" value="QPS07400.1"/>
    <property type="molecule type" value="Genomic_DNA"/>
</dbReference>
<accession>A0A7T2VZS8</accession>
<dbReference type="SUPFAM" id="SSF53822">
    <property type="entry name" value="Periplasmic binding protein-like I"/>
    <property type="match status" value="1"/>
</dbReference>
<protein>
    <submittedName>
        <fullName evidence="7">ABC transporter substrate-binding protein</fullName>
    </submittedName>
</protein>
<feature type="signal peptide" evidence="5">
    <location>
        <begin position="1"/>
        <end position="25"/>
    </location>
</feature>
<evidence type="ECO:0000256" key="5">
    <source>
        <dbReference type="SAM" id="SignalP"/>
    </source>
</evidence>
<proteinExistence type="inferred from homology"/>
<dbReference type="Pfam" id="PF13458">
    <property type="entry name" value="Peripla_BP_6"/>
    <property type="match status" value="1"/>
</dbReference>
<keyword evidence="2" id="KW-0813">Transport</keyword>
<feature type="domain" description="Leucine-binding protein" evidence="6">
    <location>
        <begin position="35"/>
        <end position="379"/>
    </location>
</feature>
<keyword evidence="4" id="KW-0029">Amino-acid transport</keyword>
<evidence type="ECO:0000256" key="2">
    <source>
        <dbReference type="ARBA" id="ARBA00022448"/>
    </source>
</evidence>
<dbReference type="RefSeq" id="WP_183019670.1">
    <property type="nucleotide sequence ID" value="NZ_CP065668.1"/>
</dbReference>
<dbReference type="PANTHER" id="PTHR47235">
    <property type="entry name" value="BLR6548 PROTEIN"/>
    <property type="match status" value="1"/>
</dbReference>
<dbReference type="InterPro" id="IPR028082">
    <property type="entry name" value="Peripla_BP_I"/>
</dbReference>
<evidence type="ECO:0000256" key="1">
    <source>
        <dbReference type="ARBA" id="ARBA00010062"/>
    </source>
</evidence>
<dbReference type="PRINTS" id="PR00337">
    <property type="entry name" value="LEUILEVALBP"/>
</dbReference>
<dbReference type="AlphaFoldDB" id="A0A7T2VZS8"/>
<organism evidence="7 8">
    <name type="scientific">Delftia acidovorans</name>
    <name type="common">Pseudomonas acidovorans</name>
    <name type="synonym">Comamonas acidovorans</name>
    <dbReference type="NCBI Taxonomy" id="80866"/>
    <lineage>
        <taxon>Bacteria</taxon>
        <taxon>Pseudomonadati</taxon>
        <taxon>Pseudomonadota</taxon>
        <taxon>Betaproteobacteria</taxon>
        <taxon>Burkholderiales</taxon>
        <taxon>Comamonadaceae</taxon>
        <taxon>Delftia</taxon>
    </lineage>
</organism>
<dbReference type="GO" id="GO:0006865">
    <property type="term" value="P:amino acid transport"/>
    <property type="evidence" value="ECO:0007669"/>
    <property type="project" value="UniProtKB-KW"/>
</dbReference>
<evidence type="ECO:0000256" key="4">
    <source>
        <dbReference type="ARBA" id="ARBA00022970"/>
    </source>
</evidence>
<sequence length="390" mass="42237">MKSIHAAALVSLGALGPLASGSAHAQQQGVTPTEILLGSILDLSGPVAAMGKPARNGMLMRLDEVNEQGGIHGRKLRLIVEDDGYDPKKAVLAAQKLVNRDKVFLVAGHLGTAQNMAAMPVQFEKNIINFYPLTAAREMYEPLHRLKYSFAATYYDQVRLAAPKLVADKGAKKACVVYQDDDFGLEVLRGAEAGLKAGGRELAEKTTYKRGATDFSSQVARLKAASCDFVILGTTIRETVGVMAESRKSGFEPTFLSTSASYTEVVTRLGGKAVEGLLTTMTAQHPYLDDASGPLRLWANKYKTRFGDDPNVFSVYGYVIVDHFAQAANKAGKGLSTDSFIQAMDSMRFEPDMFGFPMISFSAQKRLGSDESRLSQVVDGRWKVVSGYAK</sequence>
<dbReference type="InterPro" id="IPR028081">
    <property type="entry name" value="Leu-bd"/>
</dbReference>
<gene>
    <name evidence="7" type="ORF">I6G66_24460</name>
</gene>
<evidence type="ECO:0000313" key="7">
    <source>
        <dbReference type="EMBL" id="QPS07400.1"/>
    </source>
</evidence>